<keyword evidence="4" id="KW-1185">Reference proteome</keyword>
<feature type="transmembrane region" description="Helical" evidence="2">
    <location>
        <begin position="58"/>
        <end position="79"/>
    </location>
</feature>
<dbReference type="EMBL" id="JACBXS010000005">
    <property type="protein sequence ID" value="NYS23997.1"/>
    <property type="molecule type" value="Genomic_DNA"/>
</dbReference>
<feature type="transmembrane region" description="Helical" evidence="2">
    <location>
        <begin position="91"/>
        <end position="114"/>
    </location>
</feature>
<protein>
    <submittedName>
        <fullName evidence="3">Pentapeptide repeat-containing protein</fullName>
    </submittedName>
</protein>
<dbReference type="Pfam" id="PF00805">
    <property type="entry name" value="Pentapeptide"/>
    <property type="match status" value="3"/>
</dbReference>
<keyword evidence="2" id="KW-1133">Transmembrane helix</keyword>
<dbReference type="SUPFAM" id="SSF141571">
    <property type="entry name" value="Pentapeptide repeat-like"/>
    <property type="match status" value="1"/>
</dbReference>
<dbReference type="AlphaFoldDB" id="A0A7Z0HXE8"/>
<dbReference type="RefSeq" id="WP_179904706.1">
    <property type="nucleotide sequence ID" value="NZ_JACBXS010000005.1"/>
</dbReference>
<reference evidence="3 4" key="1">
    <citation type="journal article" date="2000" name="Arch. Microbiol.">
        <title>Rhodobaca bogoriensis gen. nov. and sp. nov., an alkaliphilic purple nonsulfur bacterium from African Rift Valley soda lakes.</title>
        <authorList>
            <person name="Milford A.D."/>
            <person name="Achenbach L.A."/>
            <person name="Jung D.O."/>
            <person name="Madigan M.T."/>
        </authorList>
    </citation>
    <scope>NUCLEOTIDE SEQUENCE [LARGE SCALE GENOMIC DNA]</scope>
    <source>
        <strain evidence="3 4">2376</strain>
    </source>
</reference>
<dbReference type="PANTHER" id="PTHR14136">
    <property type="entry name" value="BTB_POZ DOMAIN-CONTAINING PROTEIN KCTD9"/>
    <property type="match status" value="1"/>
</dbReference>
<evidence type="ECO:0000313" key="3">
    <source>
        <dbReference type="EMBL" id="NYS23997.1"/>
    </source>
</evidence>
<dbReference type="PANTHER" id="PTHR14136:SF17">
    <property type="entry name" value="BTB_POZ DOMAIN-CONTAINING PROTEIN KCTD9"/>
    <property type="match status" value="1"/>
</dbReference>
<feature type="transmembrane region" description="Helical" evidence="2">
    <location>
        <begin position="17"/>
        <end position="37"/>
    </location>
</feature>
<sequence length="577" mass="63311">MGDERITLTLPMTQQGLGVLALALLIAVLTGVMFLILDGAERKTDRDPLSRALQAFGWVYAPIWLLILSGTLWALWLVFSGTESPIALEGYSSLGLGALIAALLGAPFVIWGTVLRHQTVTFQKEGHMTDRITAAVEQLGAEKVVRKIVEGETQETSEPNIEVRIGAILSLERIAQDSTRHDNGRDHVRVMEILCAYIRENSNARKPVDFPLADWQPLKDDASEEERAAYLELRKARFKAEGGPLARQWAESLPKPRADVQLALTVIGRRSADQRRVEAAWPDAPTSATAWPFDADFKRLPDDPGEDPLGPETLEAFKAGLDAWKSTLRAYRGYRLDLRGANLQGADMAAKQPDGSDAVFSGARLDGTRMEGADLSQARMEGADLTLARMEGADLSHARMEGAGLRGARMEGASLRGARMEGADLEWARMEGAGLEWARMEGAVLLLARMEGALLGMARMEGADLSGARMEGADLKRARMEGAVLWGARMDSSTSLSAATLRGAALRWVDYSSVPLSEEQVRSCFGDASVIRPEGIAKPDHWPDWELPDFEDHDFDTEWRNWQDNPDSYTPPPNPDP</sequence>
<dbReference type="InterPro" id="IPR001646">
    <property type="entry name" value="5peptide_repeat"/>
</dbReference>
<accession>A0A7Z0HXE8</accession>
<organism evidence="3 4">
    <name type="scientific">Rhabdonatronobacter sediminivivens</name>
    <dbReference type="NCBI Taxonomy" id="2743469"/>
    <lineage>
        <taxon>Bacteria</taxon>
        <taxon>Pseudomonadati</taxon>
        <taxon>Pseudomonadota</taxon>
        <taxon>Alphaproteobacteria</taxon>
        <taxon>Rhodobacterales</taxon>
        <taxon>Paracoccaceae</taxon>
        <taxon>Rhabdonatronobacter</taxon>
    </lineage>
</organism>
<evidence type="ECO:0000256" key="1">
    <source>
        <dbReference type="SAM" id="MobiDB-lite"/>
    </source>
</evidence>
<keyword evidence="2" id="KW-0812">Transmembrane</keyword>
<dbReference type="Gene3D" id="2.160.20.80">
    <property type="entry name" value="E3 ubiquitin-protein ligase SopA"/>
    <property type="match status" value="1"/>
</dbReference>
<gene>
    <name evidence="3" type="ORF">HUK65_03260</name>
</gene>
<feature type="region of interest" description="Disordered" evidence="1">
    <location>
        <begin position="556"/>
        <end position="577"/>
    </location>
</feature>
<evidence type="ECO:0000313" key="4">
    <source>
        <dbReference type="Proteomes" id="UP000529417"/>
    </source>
</evidence>
<dbReference type="Proteomes" id="UP000529417">
    <property type="component" value="Unassembled WGS sequence"/>
</dbReference>
<proteinExistence type="predicted"/>
<dbReference type="InterPro" id="IPR051082">
    <property type="entry name" value="Pentapeptide-BTB/POZ_domain"/>
</dbReference>
<evidence type="ECO:0000256" key="2">
    <source>
        <dbReference type="SAM" id="Phobius"/>
    </source>
</evidence>
<name>A0A7Z0HXE8_9RHOB</name>
<comment type="caution">
    <text evidence="3">The sequence shown here is derived from an EMBL/GenBank/DDBJ whole genome shotgun (WGS) entry which is preliminary data.</text>
</comment>
<keyword evidence="2" id="KW-0472">Membrane</keyword>